<dbReference type="GO" id="GO:0005737">
    <property type="term" value="C:cytoplasm"/>
    <property type="evidence" value="ECO:0007669"/>
    <property type="project" value="TreeGrafter"/>
</dbReference>
<dbReference type="EMBL" id="JAUTAS010000001">
    <property type="protein sequence ID" value="MDQ1107636.1"/>
    <property type="molecule type" value="Genomic_DNA"/>
</dbReference>
<dbReference type="CDD" id="cd07067">
    <property type="entry name" value="HP_PGM_like"/>
    <property type="match status" value="1"/>
</dbReference>
<dbReference type="AlphaFoldDB" id="A0AAP5AG51"/>
<evidence type="ECO:0000313" key="3">
    <source>
        <dbReference type="EMBL" id="MDQ1107636.1"/>
    </source>
</evidence>
<evidence type="ECO:0000313" key="4">
    <source>
        <dbReference type="Proteomes" id="UP001226084"/>
    </source>
</evidence>
<keyword evidence="2" id="KW-0413">Isomerase</keyword>
<name>A0AAP5AG51_9GAMM</name>
<evidence type="ECO:0000256" key="2">
    <source>
        <dbReference type="ARBA" id="ARBA00023235"/>
    </source>
</evidence>
<dbReference type="PANTHER" id="PTHR48100">
    <property type="entry name" value="BROAD-SPECIFICITY PHOSPHATASE YOR283W-RELATED"/>
    <property type="match status" value="1"/>
</dbReference>
<dbReference type="InterPro" id="IPR050275">
    <property type="entry name" value="PGM_Phosphatase"/>
</dbReference>
<dbReference type="PANTHER" id="PTHR48100:SF1">
    <property type="entry name" value="HISTIDINE PHOSPHATASE FAMILY PROTEIN-RELATED"/>
    <property type="match status" value="1"/>
</dbReference>
<dbReference type="SUPFAM" id="SSF53254">
    <property type="entry name" value="Phosphoglycerate mutase-like"/>
    <property type="match status" value="1"/>
</dbReference>
<accession>A0AAP5AG51</accession>
<dbReference type="InterPro" id="IPR001345">
    <property type="entry name" value="PG/BPGM_mutase_AS"/>
</dbReference>
<protein>
    <submittedName>
        <fullName evidence="3">Broad specificity phosphatase PhoE</fullName>
    </submittedName>
</protein>
<proteinExistence type="predicted"/>
<dbReference type="Pfam" id="PF00300">
    <property type="entry name" value="His_Phos_1"/>
    <property type="match status" value="1"/>
</dbReference>
<dbReference type="PROSITE" id="PS00175">
    <property type="entry name" value="PG_MUTASE"/>
    <property type="match status" value="1"/>
</dbReference>
<dbReference type="InterPro" id="IPR029033">
    <property type="entry name" value="His_PPase_superfam"/>
</dbReference>
<keyword evidence="1" id="KW-0324">Glycolysis</keyword>
<sequence length="259" mass="28300">MQVDQKSAMEGVTARWPDRIWVVRHGQSAGNVARDHAEAEGITLIELEHRDADVPLSALGERQSAALADWVAKMPEADRPNVVLVSPYVRARQTAEAVAAVLGHPSSALIVDERLREKEFGVLDRYTSSGIRATFPELAEQRKLVGKFYFRPPGGESWCDVILRLRGVIADLQRSHVGANVMVVGHQVIVNCMRYLLEGLDERAILDIDREGDVPNCGVTEYRASDAGDALELVTTNFVPAELAQQGRTGAPDTPAGAR</sequence>
<dbReference type="InterPro" id="IPR013078">
    <property type="entry name" value="His_Pase_superF_clade-1"/>
</dbReference>
<evidence type="ECO:0000256" key="1">
    <source>
        <dbReference type="ARBA" id="ARBA00023152"/>
    </source>
</evidence>
<dbReference type="GO" id="GO:0016791">
    <property type="term" value="F:phosphatase activity"/>
    <property type="evidence" value="ECO:0007669"/>
    <property type="project" value="TreeGrafter"/>
</dbReference>
<organism evidence="3 4">
    <name type="scientific">Stenotrophomonas rhizophila</name>
    <dbReference type="NCBI Taxonomy" id="216778"/>
    <lineage>
        <taxon>Bacteria</taxon>
        <taxon>Pseudomonadati</taxon>
        <taxon>Pseudomonadota</taxon>
        <taxon>Gammaproteobacteria</taxon>
        <taxon>Lysobacterales</taxon>
        <taxon>Lysobacteraceae</taxon>
        <taxon>Stenotrophomonas</taxon>
    </lineage>
</organism>
<dbReference type="Gene3D" id="3.40.50.1240">
    <property type="entry name" value="Phosphoglycerate mutase-like"/>
    <property type="match status" value="1"/>
</dbReference>
<dbReference type="Proteomes" id="UP001226084">
    <property type="component" value="Unassembled WGS sequence"/>
</dbReference>
<gene>
    <name evidence="3" type="ORF">QE424_000795</name>
</gene>
<dbReference type="RefSeq" id="WP_095363628.1">
    <property type="nucleotide sequence ID" value="NZ_CP183298.1"/>
</dbReference>
<reference evidence="3" key="1">
    <citation type="submission" date="2023-07" db="EMBL/GenBank/DDBJ databases">
        <title>Functional and genomic diversity of the sorghum phyllosphere microbiome.</title>
        <authorList>
            <person name="Shade A."/>
        </authorList>
    </citation>
    <scope>NUCLEOTIDE SEQUENCE</scope>
    <source>
        <strain evidence="3">SORGH_AS_0457</strain>
    </source>
</reference>
<comment type="caution">
    <text evidence="3">The sequence shown here is derived from an EMBL/GenBank/DDBJ whole genome shotgun (WGS) entry which is preliminary data.</text>
</comment>
<dbReference type="SMART" id="SM00855">
    <property type="entry name" value="PGAM"/>
    <property type="match status" value="1"/>
</dbReference>